<dbReference type="InterPro" id="IPR013196">
    <property type="entry name" value="HTH_11"/>
</dbReference>
<evidence type="ECO:0000313" key="2">
    <source>
        <dbReference type="EMBL" id="TWT41366.1"/>
    </source>
</evidence>
<dbReference type="InterPro" id="IPR036388">
    <property type="entry name" value="WH-like_DNA-bd_sf"/>
</dbReference>
<protein>
    <submittedName>
        <fullName evidence="2">HTH domain protein</fullName>
    </submittedName>
</protein>
<dbReference type="Gene3D" id="1.10.10.10">
    <property type="entry name" value="Winged helix-like DNA-binding domain superfamily/Winged helix DNA-binding domain"/>
    <property type="match status" value="1"/>
</dbReference>
<dbReference type="Proteomes" id="UP000318995">
    <property type="component" value="Unassembled WGS sequence"/>
</dbReference>
<dbReference type="AlphaFoldDB" id="A0A5C5VRV5"/>
<comment type="caution">
    <text evidence="2">The sequence shown here is derived from an EMBL/GenBank/DDBJ whole genome shotgun (WGS) entry which is preliminary data.</text>
</comment>
<dbReference type="EMBL" id="SJPH01000009">
    <property type="protein sequence ID" value="TWT41366.1"/>
    <property type="molecule type" value="Genomic_DNA"/>
</dbReference>
<feature type="domain" description="Helix-turn-helix type 11" evidence="1">
    <location>
        <begin position="12"/>
        <end position="59"/>
    </location>
</feature>
<dbReference type="RefSeq" id="WP_146575282.1">
    <property type="nucleotide sequence ID" value="NZ_SJPH01000009.1"/>
</dbReference>
<keyword evidence="3" id="KW-1185">Reference proteome</keyword>
<name>A0A5C5VRV5_9BACT</name>
<dbReference type="SUPFAM" id="SSF46785">
    <property type="entry name" value="Winged helix' DNA-binding domain"/>
    <property type="match status" value="1"/>
</dbReference>
<evidence type="ECO:0000313" key="3">
    <source>
        <dbReference type="Proteomes" id="UP000318995"/>
    </source>
</evidence>
<sequence length="87" mass="10045">MLYERSLEIENRLQAILDLIATGRYSTPELAEEIGVSVPTISRAVMALRQRGHAIRAERMGTVWHYVLEEVANENQLHGRYRGRKPR</sequence>
<accession>A0A5C5VRV5</accession>
<gene>
    <name evidence="2" type="ORF">Pla111_30800</name>
</gene>
<dbReference type="OrthoDB" id="285326at2"/>
<proteinExistence type="predicted"/>
<reference evidence="2 3" key="1">
    <citation type="submission" date="2019-02" db="EMBL/GenBank/DDBJ databases">
        <title>Deep-cultivation of Planctomycetes and their phenomic and genomic characterization uncovers novel biology.</title>
        <authorList>
            <person name="Wiegand S."/>
            <person name="Jogler M."/>
            <person name="Boedeker C."/>
            <person name="Pinto D."/>
            <person name="Vollmers J."/>
            <person name="Rivas-Marin E."/>
            <person name="Kohn T."/>
            <person name="Peeters S.H."/>
            <person name="Heuer A."/>
            <person name="Rast P."/>
            <person name="Oberbeckmann S."/>
            <person name="Bunk B."/>
            <person name="Jeske O."/>
            <person name="Meyerdierks A."/>
            <person name="Storesund J.E."/>
            <person name="Kallscheuer N."/>
            <person name="Luecker S."/>
            <person name="Lage O.M."/>
            <person name="Pohl T."/>
            <person name="Merkel B.J."/>
            <person name="Hornburger P."/>
            <person name="Mueller R.-W."/>
            <person name="Bruemmer F."/>
            <person name="Labrenz M."/>
            <person name="Spormann A.M."/>
            <person name="Op Den Camp H."/>
            <person name="Overmann J."/>
            <person name="Amann R."/>
            <person name="Jetten M.S.M."/>
            <person name="Mascher T."/>
            <person name="Medema M.H."/>
            <person name="Devos D.P."/>
            <person name="Kaster A.-K."/>
            <person name="Ovreas L."/>
            <person name="Rohde M."/>
            <person name="Galperin M.Y."/>
            <person name="Jogler C."/>
        </authorList>
    </citation>
    <scope>NUCLEOTIDE SEQUENCE [LARGE SCALE GENOMIC DNA]</scope>
    <source>
        <strain evidence="2 3">Pla111</strain>
    </source>
</reference>
<dbReference type="Pfam" id="PF08279">
    <property type="entry name" value="HTH_11"/>
    <property type="match status" value="1"/>
</dbReference>
<organism evidence="2 3">
    <name type="scientific">Botrimarina hoheduenensis</name>
    <dbReference type="NCBI Taxonomy" id="2528000"/>
    <lineage>
        <taxon>Bacteria</taxon>
        <taxon>Pseudomonadati</taxon>
        <taxon>Planctomycetota</taxon>
        <taxon>Planctomycetia</taxon>
        <taxon>Pirellulales</taxon>
        <taxon>Lacipirellulaceae</taxon>
        <taxon>Botrimarina</taxon>
    </lineage>
</organism>
<dbReference type="InterPro" id="IPR036390">
    <property type="entry name" value="WH_DNA-bd_sf"/>
</dbReference>
<evidence type="ECO:0000259" key="1">
    <source>
        <dbReference type="Pfam" id="PF08279"/>
    </source>
</evidence>